<gene>
    <name evidence="1" type="ORF">EVAR_9764_1</name>
</gene>
<dbReference type="EMBL" id="BGZK01000130">
    <property type="protein sequence ID" value="GBP21579.1"/>
    <property type="molecule type" value="Genomic_DNA"/>
</dbReference>
<dbReference type="AlphaFoldDB" id="A0A4C1U5J9"/>
<accession>A0A4C1U5J9</accession>
<dbReference type="Proteomes" id="UP000299102">
    <property type="component" value="Unassembled WGS sequence"/>
</dbReference>
<sequence length="116" mass="12885">MRSGHSSSARRPSIRYTAHSTGAMSLFLSPPEFQVSALCRRLVSAFPFQHCLSPPYTPEAEGFHFRENLGEGRKISALWAGVPGGHLIRECDSINISRVHNAFYACANLLMFLIAY</sequence>
<evidence type="ECO:0000313" key="1">
    <source>
        <dbReference type="EMBL" id="GBP21579.1"/>
    </source>
</evidence>
<protein>
    <submittedName>
        <fullName evidence="1">Uncharacterized protein</fullName>
    </submittedName>
</protein>
<reference evidence="1 2" key="1">
    <citation type="journal article" date="2019" name="Commun. Biol.">
        <title>The bagworm genome reveals a unique fibroin gene that provides high tensile strength.</title>
        <authorList>
            <person name="Kono N."/>
            <person name="Nakamura H."/>
            <person name="Ohtoshi R."/>
            <person name="Tomita M."/>
            <person name="Numata K."/>
            <person name="Arakawa K."/>
        </authorList>
    </citation>
    <scope>NUCLEOTIDE SEQUENCE [LARGE SCALE GENOMIC DNA]</scope>
</reference>
<evidence type="ECO:0000313" key="2">
    <source>
        <dbReference type="Proteomes" id="UP000299102"/>
    </source>
</evidence>
<dbReference type="OrthoDB" id="7486464at2759"/>
<keyword evidence="2" id="KW-1185">Reference proteome</keyword>
<proteinExistence type="predicted"/>
<comment type="caution">
    <text evidence="1">The sequence shown here is derived from an EMBL/GenBank/DDBJ whole genome shotgun (WGS) entry which is preliminary data.</text>
</comment>
<organism evidence="1 2">
    <name type="scientific">Eumeta variegata</name>
    <name type="common">Bagworm moth</name>
    <name type="synonym">Eumeta japonica</name>
    <dbReference type="NCBI Taxonomy" id="151549"/>
    <lineage>
        <taxon>Eukaryota</taxon>
        <taxon>Metazoa</taxon>
        <taxon>Ecdysozoa</taxon>
        <taxon>Arthropoda</taxon>
        <taxon>Hexapoda</taxon>
        <taxon>Insecta</taxon>
        <taxon>Pterygota</taxon>
        <taxon>Neoptera</taxon>
        <taxon>Endopterygota</taxon>
        <taxon>Lepidoptera</taxon>
        <taxon>Glossata</taxon>
        <taxon>Ditrysia</taxon>
        <taxon>Tineoidea</taxon>
        <taxon>Psychidae</taxon>
        <taxon>Oiketicinae</taxon>
        <taxon>Eumeta</taxon>
    </lineage>
</organism>
<name>A0A4C1U5J9_EUMVA</name>